<reference evidence="3" key="1">
    <citation type="journal article" date="2015" name="Nature">
        <title>Complex archaea that bridge the gap between prokaryotes and eukaryotes.</title>
        <authorList>
            <person name="Spang A."/>
            <person name="Saw J.H."/>
            <person name="Jorgensen S.L."/>
            <person name="Zaremba-Niedzwiedzka K."/>
            <person name="Martijn J."/>
            <person name="Lind A.E."/>
            <person name="van Eijk R."/>
            <person name="Schleper C."/>
            <person name="Guy L."/>
            <person name="Ettema T.J."/>
        </authorList>
    </citation>
    <scope>NUCLEOTIDE SEQUENCE</scope>
</reference>
<dbReference type="EMBL" id="LAZR01009121">
    <property type="protein sequence ID" value="KKM74569.1"/>
    <property type="molecule type" value="Genomic_DNA"/>
</dbReference>
<evidence type="ECO:0000256" key="1">
    <source>
        <dbReference type="ARBA" id="ARBA00006525"/>
    </source>
</evidence>
<sequence length="336" mass="38305">MQILKDSLVDYIFLSREISLPLQALQIISERISFSQVMNFSETKFKKLLTNLKEREKILIRKIDERVKFFAKNKNSDVLGRIKKDLQICEKNDIKCLSYFDSDFPQLLKSIRKPPKFIFMRGEFKLADEKAVAIIGTRTPTKYGSKMAKLVAKRFSELGFTIVSGFARGIDTLAMKSALDNGGRAIGVIASGILNLYPKENEVLVSKLVNNGALISERFPLKSVNKISLQIRNRITSGIGLGNIFVEGTKFSGTKWQFKFGREQGKPAIAVEPINLDSEQSFIPKWIINEKNGYKISTIEDIDYIAEMLMEEYVCRKRKHLKKNKPISKQTSVLKY</sequence>
<protein>
    <recommendedName>
        <fullName evidence="2">Smf/DprA SLOG domain-containing protein</fullName>
    </recommendedName>
</protein>
<dbReference type="InterPro" id="IPR057666">
    <property type="entry name" value="DrpA_SLOG"/>
</dbReference>
<accession>A0A0F9JXN9</accession>
<organism evidence="3">
    <name type="scientific">marine sediment metagenome</name>
    <dbReference type="NCBI Taxonomy" id="412755"/>
    <lineage>
        <taxon>unclassified sequences</taxon>
        <taxon>metagenomes</taxon>
        <taxon>ecological metagenomes</taxon>
    </lineage>
</organism>
<dbReference type="Pfam" id="PF02481">
    <property type="entry name" value="DNA_processg_A"/>
    <property type="match status" value="1"/>
</dbReference>
<comment type="similarity">
    <text evidence="1">Belongs to the DprA/Smf family.</text>
</comment>
<feature type="domain" description="Smf/DprA SLOG" evidence="2">
    <location>
        <begin position="96"/>
        <end position="302"/>
    </location>
</feature>
<proteinExistence type="inferred from homology"/>
<evidence type="ECO:0000313" key="3">
    <source>
        <dbReference type="EMBL" id="KKM74569.1"/>
    </source>
</evidence>
<comment type="caution">
    <text evidence="3">The sequence shown here is derived from an EMBL/GenBank/DDBJ whole genome shotgun (WGS) entry which is preliminary data.</text>
</comment>
<gene>
    <name evidence="3" type="ORF">LCGC14_1399020</name>
</gene>
<evidence type="ECO:0000259" key="2">
    <source>
        <dbReference type="Pfam" id="PF02481"/>
    </source>
</evidence>
<dbReference type="PANTHER" id="PTHR43022">
    <property type="entry name" value="PROTEIN SMF"/>
    <property type="match status" value="1"/>
</dbReference>
<dbReference type="Gene3D" id="3.40.50.450">
    <property type="match status" value="1"/>
</dbReference>
<name>A0A0F9JXN9_9ZZZZ</name>
<dbReference type="InterPro" id="IPR003488">
    <property type="entry name" value="DprA"/>
</dbReference>
<dbReference type="GO" id="GO:0009294">
    <property type="term" value="P:DNA-mediated transformation"/>
    <property type="evidence" value="ECO:0007669"/>
    <property type="project" value="InterPro"/>
</dbReference>
<dbReference type="AlphaFoldDB" id="A0A0F9JXN9"/>
<dbReference type="SUPFAM" id="SSF102405">
    <property type="entry name" value="MCP/YpsA-like"/>
    <property type="match status" value="1"/>
</dbReference>
<dbReference type="PANTHER" id="PTHR43022:SF1">
    <property type="entry name" value="PROTEIN SMF"/>
    <property type="match status" value="1"/>
</dbReference>